<comment type="similarity">
    <text evidence="1">Belongs to the ATP-dependent AMP-binding enzyme family.</text>
</comment>
<evidence type="ECO:0000256" key="6">
    <source>
        <dbReference type="ARBA" id="ARBA00032875"/>
    </source>
</evidence>
<dbReference type="PANTHER" id="PTHR43272:SF32">
    <property type="entry name" value="AMP-DEPENDENT SYNTHETASE_LIGASE DOMAIN-CONTAINING PROTEIN"/>
    <property type="match status" value="1"/>
</dbReference>
<organism evidence="8 9">
    <name type="scientific">Propioniciclava coleopterorum</name>
    <dbReference type="NCBI Taxonomy" id="2714937"/>
    <lineage>
        <taxon>Bacteria</taxon>
        <taxon>Bacillati</taxon>
        <taxon>Actinomycetota</taxon>
        <taxon>Actinomycetes</taxon>
        <taxon>Propionibacteriales</taxon>
        <taxon>Propionibacteriaceae</taxon>
        <taxon>Propioniciclava</taxon>
    </lineage>
</organism>
<evidence type="ECO:0000256" key="3">
    <source>
        <dbReference type="ARBA" id="ARBA00022832"/>
    </source>
</evidence>
<reference evidence="8 9" key="1">
    <citation type="submission" date="2020-03" db="EMBL/GenBank/DDBJ databases">
        <title>Propioniciclava sp. nov., isolated from Hydrophilus acuminatus.</title>
        <authorList>
            <person name="Hyun D.-W."/>
            <person name="Bae J.-W."/>
        </authorList>
    </citation>
    <scope>NUCLEOTIDE SEQUENCE [LARGE SCALE GENOMIC DNA]</scope>
    <source>
        <strain evidence="8 9">HDW11</strain>
    </source>
</reference>
<dbReference type="AlphaFoldDB" id="A0A6G7Y703"/>
<keyword evidence="4" id="KW-0443">Lipid metabolism</keyword>
<dbReference type="InterPro" id="IPR045851">
    <property type="entry name" value="AMP-bd_C_sf"/>
</dbReference>
<dbReference type="RefSeq" id="WP_166233471.1">
    <property type="nucleotide sequence ID" value="NZ_CP049865.1"/>
</dbReference>
<dbReference type="Pfam" id="PF23562">
    <property type="entry name" value="AMP-binding_C_3"/>
    <property type="match status" value="1"/>
</dbReference>
<dbReference type="InterPro" id="IPR000873">
    <property type="entry name" value="AMP-dep_synth/lig_dom"/>
</dbReference>
<feature type="domain" description="AMP-dependent synthetase/ligase" evidence="7">
    <location>
        <begin position="13"/>
        <end position="420"/>
    </location>
</feature>
<dbReference type="GO" id="GO:0016020">
    <property type="term" value="C:membrane"/>
    <property type="evidence" value="ECO:0007669"/>
    <property type="project" value="TreeGrafter"/>
</dbReference>
<dbReference type="Gene3D" id="3.30.300.30">
    <property type="match status" value="1"/>
</dbReference>
<dbReference type="CDD" id="cd05907">
    <property type="entry name" value="VL_LC_FACS_like"/>
    <property type="match status" value="1"/>
</dbReference>
<protein>
    <recommendedName>
        <fullName evidence="6">Acyl-CoA synthetase</fullName>
    </recommendedName>
</protein>
<sequence length="602" mass="65848">MDTSNIAVRMAEVFRRFPDRPATRIKAGDGWEVRSYRELARDVAALAGHLVAQGIEPGDRVLILSNNRPEWSIADLALLSIRAVPVPIYPTSTPEQVRHIAGDSGAVWAFVENQNLVERLLPVWPELPALRGTWTFDGVAADDARVRPLADVLADPVSPDASAAAASRLTDASGDDLASIIYTSGTTGEPRGAALNHRGFTSELDSLDAFFDITPEDHSLAFLPLSHALERAWTFKVLTSGCMNTYVADARTVADALVEAKPTMFVSVPRLYEKVFTTVHQKVAGSPAKKAIFQWAMRVGAWNQRAYRKGRRPSLGLRAMLPVANKLVFGAIRDALGGPKTVMACGGAPLREEIEEFFSAAGMLLCQGYGLTEASPLISFNSPSAFKFGTAGRVIEGGEIRIAEEGEICYRGPNVMVGYWNNPEATAAAIDADGWLHTGDVGYVDVDGYLVITDRIKDIIVTSGGKNIAPAPIEGLILADPLFEHAVVLGNNRPYVTLLVRPHLPALEDLAHQLHLTFADAGELPTRPEIVEEIKRRVAALTDKLPSQEKVKDIRVMLEELTMDNGLLTPTLKVKRRQVEERFSALIEEMYEKVSHIKDRRH</sequence>
<dbReference type="SUPFAM" id="SSF56801">
    <property type="entry name" value="Acetyl-CoA synthetase-like"/>
    <property type="match status" value="1"/>
</dbReference>
<dbReference type="Pfam" id="PF00501">
    <property type="entry name" value="AMP-binding"/>
    <property type="match status" value="1"/>
</dbReference>
<keyword evidence="2 8" id="KW-0436">Ligase</keyword>
<dbReference type="InterPro" id="IPR020845">
    <property type="entry name" value="AMP-binding_CS"/>
</dbReference>
<evidence type="ECO:0000256" key="4">
    <source>
        <dbReference type="ARBA" id="ARBA00023098"/>
    </source>
</evidence>
<evidence type="ECO:0000313" key="9">
    <source>
        <dbReference type="Proteomes" id="UP000501058"/>
    </source>
</evidence>
<evidence type="ECO:0000256" key="2">
    <source>
        <dbReference type="ARBA" id="ARBA00022598"/>
    </source>
</evidence>
<dbReference type="InterPro" id="IPR042099">
    <property type="entry name" value="ANL_N_sf"/>
</dbReference>
<gene>
    <name evidence="8" type="ORF">G7070_09115</name>
</gene>
<dbReference type="PROSITE" id="PS00455">
    <property type="entry name" value="AMP_BINDING"/>
    <property type="match status" value="1"/>
</dbReference>
<dbReference type="GO" id="GO:0004467">
    <property type="term" value="F:long-chain fatty acid-CoA ligase activity"/>
    <property type="evidence" value="ECO:0007669"/>
    <property type="project" value="UniProtKB-EC"/>
</dbReference>
<name>A0A6G7Y703_9ACTN</name>
<evidence type="ECO:0000313" key="8">
    <source>
        <dbReference type="EMBL" id="QIK72397.1"/>
    </source>
</evidence>
<dbReference type="PANTHER" id="PTHR43272">
    <property type="entry name" value="LONG-CHAIN-FATTY-ACID--COA LIGASE"/>
    <property type="match status" value="1"/>
</dbReference>
<dbReference type="KEGG" id="prv:G7070_09115"/>
<keyword evidence="3" id="KW-0276">Fatty acid metabolism</keyword>
<evidence type="ECO:0000256" key="1">
    <source>
        <dbReference type="ARBA" id="ARBA00006432"/>
    </source>
</evidence>
<dbReference type="Gene3D" id="3.40.50.12780">
    <property type="entry name" value="N-terminal domain of ligase-like"/>
    <property type="match status" value="1"/>
</dbReference>
<dbReference type="Proteomes" id="UP000501058">
    <property type="component" value="Chromosome"/>
</dbReference>
<comment type="catalytic activity">
    <reaction evidence="5">
        <text>a long-chain fatty acid + ATP + CoA = a long-chain fatty acyl-CoA + AMP + diphosphate</text>
        <dbReference type="Rhea" id="RHEA:15421"/>
        <dbReference type="ChEBI" id="CHEBI:30616"/>
        <dbReference type="ChEBI" id="CHEBI:33019"/>
        <dbReference type="ChEBI" id="CHEBI:57287"/>
        <dbReference type="ChEBI" id="CHEBI:57560"/>
        <dbReference type="ChEBI" id="CHEBI:83139"/>
        <dbReference type="ChEBI" id="CHEBI:456215"/>
        <dbReference type="EC" id="6.2.1.3"/>
    </reaction>
    <physiologicalReaction direction="left-to-right" evidence="5">
        <dbReference type="Rhea" id="RHEA:15422"/>
    </physiologicalReaction>
</comment>
<keyword evidence="9" id="KW-1185">Reference proteome</keyword>
<evidence type="ECO:0000259" key="7">
    <source>
        <dbReference type="Pfam" id="PF00501"/>
    </source>
</evidence>
<dbReference type="EMBL" id="CP049865">
    <property type="protein sequence ID" value="QIK72397.1"/>
    <property type="molecule type" value="Genomic_DNA"/>
</dbReference>
<accession>A0A6G7Y703</accession>
<proteinExistence type="inferred from homology"/>
<evidence type="ECO:0000256" key="5">
    <source>
        <dbReference type="ARBA" id="ARBA00024484"/>
    </source>
</evidence>